<evidence type="ECO:0000313" key="3">
    <source>
        <dbReference type="Proteomes" id="UP000838686"/>
    </source>
</evidence>
<dbReference type="InterPro" id="IPR004435">
    <property type="entry name" value="MobB_dom"/>
</dbReference>
<dbReference type="InterPro" id="IPR027417">
    <property type="entry name" value="P-loop_NTPase"/>
</dbReference>
<dbReference type="Gene3D" id="3.40.50.300">
    <property type="entry name" value="P-loop containing nucleotide triphosphate hydrolases"/>
    <property type="match status" value="1"/>
</dbReference>
<proteinExistence type="predicted"/>
<dbReference type="PANTHER" id="PTHR40072">
    <property type="entry name" value="MOLYBDOPTERIN-GUANINE DINUCLEOTIDE BIOSYNTHESIS ADAPTER PROTEIN-RELATED"/>
    <property type="match status" value="1"/>
</dbReference>
<evidence type="ECO:0000313" key="2">
    <source>
        <dbReference type="EMBL" id="CAH1223538.1"/>
    </source>
</evidence>
<keyword evidence="3" id="KW-1185">Reference proteome</keyword>
<comment type="caution">
    <text evidence="2">The sequence shown here is derived from an EMBL/GenBank/DDBJ whole genome shotgun (WGS) entry which is preliminary data.</text>
</comment>
<dbReference type="PANTHER" id="PTHR40072:SF1">
    <property type="entry name" value="MOLYBDOPTERIN-GUANINE DINUCLEOTIDE BIOSYNTHESIS ADAPTER PROTEIN"/>
    <property type="match status" value="1"/>
</dbReference>
<dbReference type="Pfam" id="PF03205">
    <property type="entry name" value="MobB"/>
    <property type="match status" value="1"/>
</dbReference>
<dbReference type="NCBIfam" id="TIGR00176">
    <property type="entry name" value="mobB"/>
    <property type="match status" value="1"/>
</dbReference>
<dbReference type="Proteomes" id="UP000838686">
    <property type="component" value="Unassembled WGS sequence"/>
</dbReference>
<name>A0ABN8H009_9BACL</name>
<accession>A0ABN8H009</accession>
<dbReference type="EMBL" id="CAKMMF010000042">
    <property type="protein sequence ID" value="CAH1223538.1"/>
    <property type="molecule type" value="Genomic_DNA"/>
</dbReference>
<feature type="domain" description="Molybdopterin-guanine dinucleotide biosynthesis protein B (MobB)" evidence="1">
    <location>
        <begin position="11"/>
        <end position="137"/>
    </location>
</feature>
<sequence>MTGTRRSGPFILQIVGYKNSGKTTLVTELIRRFKGDGCTVGTAKHDAHSFTIDTPGTDTWKHGEAGADITAISSSTNSAVLLSSSASLTELLAYMHNVDIVLVEGFKPEPYPKLVLLRSLADIPLLHELANPIAAIVWSSEIRQAIADNRALNKLTILDINQPDQIYSFLLPYLKTDSSA</sequence>
<gene>
    <name evidence="2" type="primary">mobB</name>
    <name evidence="2" type="ORF">PAECIP111893_04995</name>
</gene>
<protein>
    <submittedName>
        <fullName evidence="2">Molybdopterin-guanine dinucleotide biosynthesis adapter protein</fullName>
    </submittedName>
</protein>
<dbReference type="RefSeq" id="WP_236346762.1">
    <property type="nucleotide sequence ID" value="NZ_CAKMMF010000042.1"/>
</dbReference>
<organism evidence="2 3">
    <name type="scientific">Paenibacillus plantiphilus</name>
    <dbReference type="NCBI Taxonomy" id="2905650"/>
    <lineage>
        <taxon>Bacteria</taxon>
        <taxon>Bacillati</taxon>
        <taxon>Bacillota</taxon>
        <taxon>Bacilli</taxon>
        <taxon>Bacillales</taxon>
        <taxon>Paenibacillaceae</taxon>
        <taxon>Paenibacillus</taxon>
    </lineage>
</organism>
<dbReference type="InterPro" id="IPR052539">
    <property type="entry name" value="MGD_biosynthesis_adapter"/>
</dbReference>
<evidence type="ECO:0000259" key="1">
    <source>
        <dbReference type="Pfam" id="PF03205"/>
    </source>
</evidence>
<reference evidence="2" key="1">
    <citation type="submission" date="2022-01" db="EMBL/GenBank/DDBJ databases">
        <authorList>
            <person name="Criscuolo A."/>
        </authorList>
    </citation>
    <scope>NUCLEOTIDE SEQUENCE</scope>
    <source>
        <strain evidence="2">CIP111893</strain>
    </source>
</reference>
<dbReference type="CDD" id="cd03116">
    <property type="entry name" value="MobB"/>
    <property type="match status" value="1"/>
</dbReference>
<dbReference type="SUPFAM" id="SSF52540">
    <property type="entry name" value="P-loop containing nucleoside triphosphate hydrolases"/>
    <property type="match status" value="1"/>
</dbReference>